<gene>
    <name evidence="12" type="ORF">CLUMA_CG012099</name>
</gene>
<dbReference type="GO" id="GO:0005737">
    <property type="term" value="C:cytoplasm"/>
    <property type="evidence" value="ECO:0007669"/>
    <property type="project" value="TreeGrafter"/>
</dbReference>
<keyword evidence="13" id="KW-1185">Reference proteome</keyword>
<dbReference type="OrthoDB" id="6335297at2759"/>
<protein>
    <recommendedName>
        <fullName evidence="9 10">Glycogen [starch] synthase</fullName>
        <ecNumber evidence="3 10">2.4.1.11</ecNumber>
    </recommendedName>
</protein>
<evidence type="ECO:0000256" key="11">
    <source>
        <dbReference type="SAM" id="MobiDB-lite"/>
    </source>
</evidence>
<dbReference type="AlphaFoldDB" id="A0A1J1IEQ0"/>
<sequence length="694" mass="79620">MSRKFSRVESGADLLEFLDRGHSANMENRFTFEVAWEAANKVGGIYTVIRSKAFVSTEELGDQYCLLGPYKEECARQEVEECEFPNHSPVQWAVNAMRSLGYKIHCGRWLVDGNPQIILFDIGSGAWKLDEFRQELWEKCNVGIPHLDIESNDAVILGYMIAHFIAEFRTAAERYSKDHGLSEAKIVTHFHEWQAGVGLIAIRTRHIDVATVFTTHATLLGRYLCAGKTDFYNNLDKFSVDEEAGKRQIYHRYCLERAAANLSHVFTTVSEITGYEAEHLLKRKPDIITPNGLNVKKFSALHEFQNLHAMAKEKLHEFTRGHFYGHFDFNLEKTLYFFIAGRYEFSNKGADIFIESLARLNHFLKSSLPDVTVVAFLIFPAKTNNFNVESLRGHAVTKQLRDTINQVQQEIGKRMYDTCLTGCLPEGRDLLTKDNIVKIKRCLYSLQRSGMPPVTTHNIVDDWNDPVLNSIRRCNLFNSVHDRVKIVFHPEFLNSTNPLFGLEYDEFVRGCHLGVFPSYYEPWGYTPAECTVMGIPSVTTNLSGFGCFMQEHIADPKSYGIYIVDRRFIGLENSIQQLAQYMYDFAKLNRRQRIIQRNRTERLSDLLDWRNLGIYYRQARVKALQSVYTDYVDEAGEMFFSRTSNSFNYPRPMSAPPSPSSSRHTTPAPSVHGSDDEDSVDEDQELHELGLNQN</sequence>
<dbReference type="SUPFAM" id="SSF53756">
    <property type="entry name" value="UDP-Glycosyltransferase/glycogen phosphorylase"/>
    <property type="match status" value="2"/>
</dbReference>
<dbReference type="STRING" id="568069.A0A1J1IEQ0"/>
<reference evidence="12 13" key="1">
    <citation type="submission" date="2015-04" db="EMBL/GenBank/DDBJ databases">
        <authorList>
            <person name="Syromyatnikov M.Y."/>
            <person name="Popov V.N."/>
        </authorList>
    </citation>
    <scope>NUCLEOTIDE SEQUENCE [LARGE SCALE GENOMIC DNA]</scope>
</reference>
<dbReference type="FunFam" id="3.40.50.2000:FF:000014">
    <property type="entry name" value="Glycogen [starch] synthase"/>
    <property type="match status" value="1"/>
</dbReference>
<keyword evidence="4" id="KW-0597">Phosphoprotein</keyword>
<feature type="compositionally biased region" description="Low complexity" evidence="11">
    <location>
        <begin position="660"/>
        <end position="670"/>
    </location>
</feature>
<dbReference type="GO" id="GO:0005978">
    <property type="term" value="P:glycogen biosynthetic process"/>
    <property type="evidence" value="ECO:0007669"/>
    <property type="project" value="UniProtKB-UniPathway"/>
</dbReference>
<dbReference type="Gene3D" id="3.40.50.2000">
    <property type="entry name" value="Glycogen Phosphorylase B"/>
    <property type="match status" value="2"/>
</dbReference>
<evidence type="ECO:0000256" key="4">
    <source>
        <dbReference type="ARBA" id="ARBA00022553"/>
    </source>
</evidence>
<dbReference type="PANTHER" id="PTHR10176">
    <property type="entry name" value="GLYCOGEN SYNTHASE"/>
    <property type="match status" value="1"/>
</dbReference>
<comment type="similarity">
    <text evidence="2 10">Belongs to the glycosyltransferase 3 family.</text>
</comment>
<organism evidence="12 13">
    <name type="scientific">Clunio marinus</name>
    <dbReference type="NCBI Taxonomy" id="568069"/>
    <lineage>
        <taxon>Eukaryota</taxon>
        <taxon>Metazoa</taxon>
        <taxon>Ecdysozoa</taxon>
        <taxon>Arthropoda</taxon>
        <taxon>Hexapoda</taxon>
        <taxon>Insecta</taxon>
        <taxon>Pterygota</taxon>
        <taxon>Neoptera</taxon>
        <taxon>Endopterygota</taxon>
        <taxon>Diptera</taxon>
        <taxon>Nematocera</taxon>
        <taxon>Chironomoidea</taxon>
        <taxon>Chironomidae</taxon>
        <taxon>Clunio</taxon>
    </lineage>
</organism>
<accession>A0A1J1IEQ0</accession>
<evidence type="ECO:0000256" key="3">
    <source>
        <dbReference type="ARBA" id="ARBA00012558"/>
    </source>
</evidence>
<keyword evidence="5 10" id="KW-0328">Glycosyltransferase</keyword>
<evidence type="ECO:0000256" key="10">
    <source>
        <dbReference type="RuleBase" id="RU363104"/>
    </source>
</evidence>
<evidence type="ECO:0000256" key="6">
    <source>
        <dbReference type="ARBA" id="ARBA00022679"/>
    </source>
</evidence>
<evidence type="ECO:0000313" key="12">
    <source>
        <dbReference type="EMBL" id="CRK98691.1"/>
    </source>
</evidence>
<dbReference type="GO" id="GO:0004373">
    <property type="term" value="F:alpha-1,4-glucan glucosyltransferase (UDP-glucose donor) activity"/>
    <property type="evidence" value="ECO:0007669"/>
    <property type="project" value="UniProtKB-EC"/>
</dbReference>
<keyword evidence="6 10" id="KW-0808">Transferase</keyword>
<dbReference type="InterPro" id="IPR008631">
    <property type="entry name" value="Glycogen_synth"/>
</dbReference>
<evidence type="ECO:0000256" key="2">
    <source>
        <dbReference type="ARBA" id="ARBA00010686"/>
    </source>
</evidence>
<evidence type="ECO:0000256" key="5">
    <source>
        <dbReference type="ARBA" id="ARBA00022676"/>
    </source>
</evidence>
<dbReference type="UniPathway" id="UPA00164"/>
<dbReference type="EMBL" id="CVRI01000048">
    <property type="protein sequence ID" value="CRK98691.1"/>
    <property type="molecule type" value="Genomic_DNA"/>
</dbReference>
<evidence type="ECO:0000256" key="1">
    <source>
        <dbReference type="ARBA" id="ARBA00004964"/>
    </source>
</evidence>
<dbReference type="PANTHER" id="PTHR10176:SF3">
    <property type="entry name" value="GLYCOGEN [STARCH] SYNTHASE"/>
    <property type="match status" value="1"/>
</dbReference>
<evidence type="ECO:0000256" key="9">
    <source>
        <dbReference type="ARBA" id="ARBA00073454"/>
    </source>
</evidence>
<dbReference type="Pfam" id="PF05693">
    <property type="entry name" value="Glycogen_syn"/>
    <property type="match status" value="1"/>
</dbReference>
<name>A0A1J1IEQ0_9DIPT</name>
<dbReference type="EC" id="2.4.1.11" evidence="3 10"/>
<keyword evidence="7 10" id="KW-0320">Glycogen biosynthesis</keyword>
<evidence type="ECO:0000256" key="7">
    <source>
        <dbReference type="ARBA" id="ARBA00023056"/>
    </source>
</evidence>
<evidence type="ECO:0000313" key="13">
    <source>
        <dbReference type="Proteomes" id="UP000183832"/>
    </source>
</evidence>
<dbReference type="FunFam" id="3.40.50.2000:FF:000028">
    <property type="entry name" value="Glycogen [starch] synthase"/>
    <property type="match status" value="1"/>
</dbReference>
<proteinExistence type="inferred from homology"/>
<evidence type="ECO:0000256" key="8">
    <source>
        <dbReference type="ARBA" id="ARBA00047345"/>
    </source>
</evidence>
<comment type="function">
    <text evidence="10">Transfers the glycosyl residue from UDP-Glc to the non-reducing end of alpha-1,4-glucan.</text>
</comment>
<feature type="compositionally biased region" description="Acidic residues" evidence="11">
    <location>
        <begin position="675"/>
        <end position="685"/>
    </location>
</feature>
<feature type="region of interest" description="Disordered" evidence="11">
    <location>
        <begin position="648"/>
        <end position="694"/>
    </location>
</feature>
<comment type="catalytic activity">
    <reaction evidence="8">
        <text>[(1-&gt;4)-alpha-D-glucosyl](n) + UDP-alpha-D-glucose = [(1-&gt;4)-alpha-D-glucosyl](n+1) + UDP + H(+)</text>
        <dbReference type="Rhea" id="RHEA:18549"/>
        <dbReference type="Rhea" id="RHEA-COMP:9584"/>
        <dbReference type="Rhea" id="RHEA-COMP:9587"/>
        <dbReference type="ChEBI" id="CHEBI:15378"/>
        <dbReference type="ChEBI" id="CHEBI:15444"/>
        <dbReference type="ChEBI" id="CHEBI:58223"/>
        <dbReference type="ChEBI" id="CHEBI:58885"/>
        <dbReference type="EC" id="2.4.1.11"/>
    </reaction>
    <physiologicalReaction direction="left-to-right" evidence="8">
        <dbReference type="Rhea" id="RHEA:18550"/>
    </physiologicalReaction>
</comment>
<dbReference type="Proteomes" id="UP000183832">
    <property type="component" value="Unassembled WGS sequence"/>
</dbReference>
<comment type="pathway">
    <text evidence="1 10">Glycan biosynthesis; glycogen biosynthesis.</text>
</comment>